<name>A0A1G5R4Y5_9GAMM</name>
<keyword evidence="2" id="KW-1185">Reference proteome</keyword>
<reference evidence="1 2" key="1">
    <citation type="submission" date="2016-10" db="EMBL/GenBank/DDBJ databases">
        <authorList>
            <person name="de Groot N.N."/>
        </authorList>
    </citation>
    <scope>NUCLEOTIDE SEQUENCE [LARGE SCALE GENOMIC DNA]</scope>
    <source>
        <strain evidence="1 2">HLD2</strain>
    </source>
</reference>
<accession>A0A1G5R4Y5</accession>
<evidence type="ECO:0000313" key="1">
    <source>
        <dbReference type="EMBL" id="SCZ68369.1"/>
    </source>
</evidence>
<dbReference type="Proteomes" id="UP000199648">
    <property type="component" value="Unassembled WGS sequence"/>
</dbReference>
<proteinExistence type="predicted"/>
<gene>
    <name evidence="1" type="ORF">SAMN03097708_03301</name>
</gene>
<dbReference type="AlphaFoldDB" id="A0A1G5R4Y5"/>
<evidence type="ECO:0000313" key="2">
    <source>
        <dbReference type="Proteomes" id="UP000199648"/>
    </source>
</evidence>
<organism evidence="1 2">
    <name type="scientific">Thiohalomonas denitrificans</name>
    <dbReference type="NCBI Taxonomy" id="415747"/>
    <lineage>
        <taxon>Bacteria</taxon>
        <taxon>Pseudomonadati</taxon>
        <taxon>Pseudomonadota</taxon>
        <taxon>Gammaproteobacteria</taxon>
        <taxon>Thiohalomonadales</taxon>
        <taxon>Thiohalomonadaceae</taxon>
        <taxon>Thiohalomonas</taxon>
    </lineage>
</organism>
<dbReference type="EMBL" id="FMWD01000021">
    <property type="protein sequence ID" value="SCZ68369.1"/>
    <property type="molecule type" value="Genomic_DNA"/>
</dbReference>
<sequence>MDDPLFSPEKLSQSVVQAGDLLGLVRAEVARILGFKCESISALYNGRLLLEEGTKAWREAVLFVRFYQLLHERMAGDEARMINWLRREQKALGSSPFYLIIDEGRLADVVAYLEQQS</sequence>
<dbReference type="OrthoDB" id="8755366at2"/>
<dbReference type="RefSeq" id="WP_092999360.1">
    <property type="nucleotide sequence ID" value="NZ_FMWD01000021.1"/>
</dbReference>
<dbReference type="STRING" id="415747.SAMN03097708_03301"/>
<protein>
    <submittedName>
        <fullName evidence="1">Uncharacterized protein</fullName>
    </submittedName>
</protein>